<evidence type="ECO:0000256" key="1">
    <source>
        <dbReference type="ARBA" id="ARBA00004141"/>
    </source>
</evidence>
<dbReference type="EMBL" id="CP007243">
    <property type="protein sequence ID" value="AIA31078.1"/>
    <property type="molecule type" value="Genomic_DNA"/>
</dbReference>
<keyword evidence="4 5" id="KW-0472">Membrane</keyword>
<keyword evidence="3 5" id="KW-1133">Transmembrane helix</keyword>
<feature type="transmembrane region" description="Helical" evidence="5">
    <location>
        <begin position="155"/>
        <end position="176"/>
    </location>
</feature>
<evidence type="ECO:0000313" key="6">
    <source>
        <dbReference type="EMBL" id="AIA31078.1"/>
    </source>
</evidence>
<dbReference type="HAMAP" id="MF_00902">
    <property type="entry name" value="TatC"/>
    <property type="match status" value="1"/>
</dbReference>
<reference evidence="7" key="1">
    <citation type="submission" date="2014-02" db="EMBL/GenBank/DDBJ databases">
        <title>Complete genome sequence and comparative genomic analysis of the nitrogen-fixing bacterium Leptospirillum ferriphilum YSK.</title>
        <authorList>
            <person name="Guo X."/>
            <person name="Yin H."/>
            <person name="Liang Y."/>
            <person name="Hu Q."/>
            <person name="Ma L."/>
            <person name="Xiao Y."/>
            <person name="Zhang X."/>
            <person name="Qiu G."/>
            <person name="Liu X."/>
        </authorList>
    </citation>
    <scope>NUCLEOTIDE SEQUENCE [LARGE SCALE GENOMIC DNA]</scope>
    <source>
        <strain evidence="7">YSK</strain>
    </source>
</reference>
<keyword evidence="5" id="KW-0653">Protein transport</keyword>
<reference evidence="6 7" key="2">
    <citation type="journal article" date="2015" name="Biomed. Res. Int.">
        <title>Effects of Arsenite Resistance on the Growth and Functional Gene Expression of Leptospirillum ferriphilum and Acidithiobacillus thiooxidans in Pure Culture and Coculture.</title>
        <authorList>
            <person name="Jiang H."/>
            <person name="Liang Y."/>
            <person name="Yin H."/>
            <person name="Xiao Y."/>
            <person name="Guo X."/>
            <person name="Xu Y."/>
            <person name="Hu Q."/>
            <person name="Liu H."/>
            <person name="Liu X."/>
        </authorList>
    </citation>
    <scope>NUCLEOTIDE SEQUENCE [LARGE SCALE GENOMIC DNA]</scope>
    <source>
        <strain evidence="6 7">YSK</strain>
    </source>
</reference>
<dbReference type="Proteomes" id="UP000027059">
    <property type="component" value="Chromosome"/>
</dbReference>
<dbReference type="GO" id="GO:0033281">
    <property type="term" value="C:TAT protein transport complex"/>
    <property type="evidence" value="ECO:0007669"/>
    <property type="project" value="UniProtKB-UniRule"/>
</dbReference>
<dbReference type="AlphaFoldDB" id="A0A059XW05"/>
<protein>
    <recommendedName>
        <fullName evidence="5">Sec-independent protein translocase protein TatC</fullName>
    </recommendedName>
</protein>
<dbReference type="OrthoDB" id="9777044at2"/>
<organism evidence="6 7">
    <name type="scientific">Leptospirillum ferriphilum YSK</name>
    <dbReference type="NCBI Taxonomy" id="1441628"/>
    <lineage>
        <taxon>Bacteria</taxon>
        <taxon>Pseudomonadati</taxon>
        <taxon>Nitrospirota</taxon>
        <taxon>Nitrospiria</taxon>
        <taxon>Nitrospirales</taxon>
        <taxon>Nitrospiraceae</taxon>
        <taxon>Leptospirillum</taxon>
    </lineage>
</organism>
<keyword evidence="7" id="KW-1185">Reference proteome</keyword>
<dbReference type="NCBIfam" id="TIGR00945">
    <property type="entry name" value="tatC"/>
    <property type="match status" value="1"/>
</dbReference>
<dbReference type="HOGENOM" id="CLU_031942_3_3_0"/>
<feature type="transmembrane region" description="Helical" evidence="5">
    <location>
        <begin position="188"/>
        <end position="206"/>
    </location>
</feature>
<dbReference type="Pfam" id="PF00902">
    <property type="entry name" value="TatC"/>
    <property type="match status" value="1"/>
</dbReference>
<evidence type="ECO:0000256" key="5">
    <source>
        <dbReference type="HAMAP-Rule" id="MF_00902"/>
    </source>
</evidence>
<gene>
    <name evidence="5" type="primary">tatC</name>
    <name evidence="6" type="ORF">Y981_11000</name>
</gene>
<comment type="subunit">
    <text evidence="5">Forms a complex with TatA.</text>
</comment>
<feature type="transmembrane region" description="Helical" evidence="5">
    <location>
        <begin position="21"/>
        <end position="39"/>
    </location>
</feature>
<feature type="transmembrane region" description="Helical" evidence="5">
    <location>
        <begin position="102"/>
        <end position="135"/>
    </location>
</feature>
<name>A0A059XW05_9BACT</name>
<dbReference type="PANTHER" id="PTHR30371:SF0">
    <property type="entry name" value="SEC-INDEPENDENT PROTEIN TRANSLOCASE PROTEIN TATC, CHLOROPLASTIC-RELATED"/>
    <property type="match status" value="1"/>
</dbReference>
<evidence type="ECO:0000256" key="3">
    <source>
        <dbReference type="ARBA" id="ARBA00022989"/>
    </source>
</evidence>
<keyword evidence="5" id="KW-1003">Cell membrane</keyword>
<comment type="function">
    <text evidence="5">Part of the twin-arginine translocation (Tat) system that transports large folded proteins containing a characteristic twin-arginine motif in their signal peptide across membranes.</text>
</comment>
<feature type="transmembrane region" description="Helical" evidence="5">
    <location>
        <begin position="212"/>
        <end position="232"/>
    </location>
</feature>
<dbReference type="PRINTS" id="PR01840">
    <property type="entry name" value="TATCFAMILY"/>
</dbReference>
<evidence type="ECO:0000313" key="7">
    <source>
        <dbReference type="Proteomes" id="UP000027059"/>
    </source>
</evidence>
<comment type="similarity">
    <text evidence="5">Belongs to the TatC family.</text>
</comment>
<dbReference type="GO" id="GO:0009977">
    <property type="term" value="F:proton motive force dependent protein transmembrane transporter activity"/>
    <property type="evidence" value="ECO:0007669"/>
    <property type="project" value="TreeGrafter"/>
</dbReference>
<keyword evidence="2 5" id="KW-0812">Transmembrane</keyword>
<dbReference type="GO" id="GO:0043953">
    <property type="term" value="P:protein transport by the Tat complex"/>
    <property type="evidence" value="ECO:0007669"/>
    <property type="project" value="UniProtKB-UniRule"/>
</dbReference>
<keyword evidence="5" id="KW-0811">Translocation</keyword>
<dbReference type="GO" id="GO:0065002">
    <property type="term" value="P:intracellular protein transmembrane transport"/>
    <property type="evidence" value="ECO:0007669"/>
    <property type="project" value="TreeGrafter"/>
</dbReference>
<evidence type="ECO:0000256" key="2">
    <source>
        <dbReference type="ARBA" id="ARBA00022692"/>
    </source>
</evidence>
<dbReference type="KEGG" id="lfp:Y981_11000"/>
<dbReference type="InterPro" id="IPR002033">
    <property type="entry name" value="TatC"/>
</dbReference>
<evidence type="ECO:0000256" key="4">
    <source>
        <dbReference type="ARBA" id="ARBA00023136"/>
    </source>
</evidence>
<proteinExistence type="inferred from homology"/>
<keyword evidence="5" id="KW-0813">Transport</keyword>
<accession>A0A059XW05</accession>
<sequence>MPVDPKASPLWGHIVELRQRVLRSLFWLALFMGVSFPFSDRALKYLGAKAGVPLVFTTPTEAFWVTLKVSLFMGAVLGYPFVLYEIWRFVSPGLYRREKKSVLLWILGGTLFFTLGVAFSNFVALPSALHFLVGFGQKEGLQAFMSVDRTVAFELRFLFVFGLIFELPLLMALASARGWITPEKFRKGRRWALVGNAVAASILSPTQDFLNMMIMFVPLVILYEAGILFSLWTARKGQKKVSTVSSRSRVSL</sequence>
<dbReference type="PANTHER" id="PTHR30371">
    <property type="entry name" value="SEC-INDEPENDENT PROTEIN TRANSLOCASE PROTEIN TATC"/>
    <property type="match status" value="1"/>
</dbReference>
<comment type="subcellular location">
    <subcellularLocation>
        <location evidence="5">Cell membrane</location>
        <topology evidence="5">Multi-pass membrane protein</topology>
    </subcellularLocation>
    <subcellularLocation>
        <location evidence="1">Membrane</location>
        <topology evidence="1">Multi-pass membrane protein</topology>
    </subcellularLocation>
</comment>
<dbReference type="RefSeq" id="WP_038506107.1">
    <property type="nucleotide sequence ID" value="NZ_CP007243.1"/>
</dbReference>
<feature type="transmembrane region" description="Helical" evidence="5">
    <location>
        <begin position="62"/>
        <end position="82"/>
    </location>
</feature>